<sequence>MQKFESFLLRWILRLPETILRKLSGGVRQKRGRTLDPKLQMALCLAKTKPNIETLLPSEARKFYRRSVGMFDLPKENTYRIENFSIPVESGRIGVRLYRPSETEDPVPALVYFHGGGFVIGDLETHDSSLRYISKISNIIIISVDYRLAPEHKYPSAVTDGFAAYLWIVSFAKALGIDPKKIAVGGDSAGGNIAANVCILSKKKGSKSPSFQVLVYPYLDLFRLNSSRKEFGNGYALTNELLDYFNKHYLNSRDEGKETVASPIFHKRYGDFPKTYVQLAGFDPLQDEGMEFIDSLQKAGVSVRFTRYETLIHGYFNLAGMIPEAKKALDELALFLKDGFKIE</sequence>
<evidence type="ECO:0000256" key="1">
    <source>
        <dbReference type="ARBA" id="ARBA00010515"/>
    </source>
</evidence>
<dbReference type="InterPro" id="IPR050300">
    <property type="entry name" value="GDXG_lipolytic_enzyme"/>
</dbReference>
<comment type="caution">
    <text evidence="4">The sequence shown here is derived from an EMBL/GenBank/DDBJ whole genome shotgun (WGS) entry which is preliminary data.</text>
</comment>
<keyword evidence="5" id="KW-1185">Reference proteome</keyword>
<dbReference type="PANTHER" id="PTHR48081">
    <property type="entry name" value="AB HYDROLASE SUPERFAMILY PROTEIN C4A8.06C"/>
    <property type="match status" value="1"/>
</dbReference>
<reference evidence="4" key="1">
    <citation type="journal article" date="2019" name="PLoS Negl. Trop. Dis.">
        <title>Revisiting the worldwide diversity of Leptospira species in the environment.</title>
        <authorList>
            <person name="Vincent A.T."/>
            <person name="Schiettekatte O."/>
            <person name="Bourhy P."/>
            <person name="Veyrier F.J."/>
            <person name="Picardeau M."/>
        </authorList>
    </citation>
    <scope>NUCLEOTIDE SEQUENCE [LARGE SCALE GENOMIC DNA]</scope>
    <source>
        <strain evidence="4">201800299</strain>
    </source>
</reference>
<comment type="similarity">
    <text evidence="1">Belongs to the 'GDXG' lipolytic enzyme family.</text>
</comment>
<dbReference type="PANTHER" id="PTHR48081:SF8">
    <property type="entry name" value="ALPHA_BETA HYDROLASE FOLD-3 DOMAIN-CONTAINING PROTEIN-RELATED"/>
    <property type="match status" value="1"/>
</dbReference>
<dbReference type="PROSITE" id="PS01173">
    <property type="entry name" value="LIPASE_GDXG_HIS"/>
    <property type="match status" value="1"/>
</dbReference>
<gene>
    <name evidence="4" type="ORF">EHQ17_17640</name>
</gene>
<evidence type="ECO:0000256" key="2">
    <source>
        <dbReference type="ARBA" id="ARBA00022801"/>
    </source>
</evidence>
<evidence type="ECO:0000259" key="3">
    <source>
        <dbReference type="Pfam" id="PF07859"/>
    </source>
</evidence>
<dbReference type="InterPro" id="IPR013094">
    <property type="entry name" value="AB_hydrolase_3"/>
</dbReference>
<evidence type="ECO:0000313" key="4">
    <source>
        <dbReference type="EMBL" id="TGK27920.1"/>
    </source>
</evidence>
<dbReference type="InterPro" id="IPR029058">
    <property type="entry name" value="AB_hydrolase_fold"/>
</dbReference>
<dbReference type="FunFam" id="3.40.50.1820:FF:000089">
    <property type="entry name" value="Alpha/beta hydrolase"/>
    <property type="match status" value="1"/>
</dbReference>
<dbReference type="SUPFAM" id="SSF53474">
    <property type="entry name" value="alpha/beta-Hydrolases"/>
    <property type="match status" value="1"/>
</dbReference>
<dbReference type="GO" id="GO:0016787">
    <property type="term" value="F:hydrolase activity"/>
    <property type="evidence" value="ECO:0007669"/>
    <property type="project" value="UniProtKB-KW"/>
</dbReference>
<proteinExistence type="inferred from homology"/>
<dbReference type="RefSeq" id="WP_135590959.1">
    <property type="nucleotide sequence ID" value="NZ_RQEZ01000046.1"/>
</dbReference>
<dbReference type="InterPro" id="IPR002168">
    <property type="entry name" value="Lipase_GDXG_HIS_AS"/>
</dbReference>
<accession>A0A5F1YZ67</accession>
<dbReference type="AlphaFoldDB" id="A0A5F1YZ67"/>
<keyword evidence="2 4" id="KW-0378">Hydrolase</keyword>
<dbReference type="EMBL" id="RQFA01000080">
    <property type="protein sequence ID" value="TGK27920.1"/>
    <property type="molecule type" value="Genomic_DNA"/>
</dbReference>
<name>A0A5F1YZ67_9LEPT</name>
<feature type="domain" description="Alpha/beta hydrolase fold-3" evidence="3">
    <location>
        <begin position="110"/>
        <end position="316"/>
    </location>
</feature>
<dbReference type="Pfam" id="PF07859">
    <property type="entry name" value="Abhydrolase_3"/>
    <property type="match status" value="1"/>
</dbReference>
<dbReference type="Gene3D" id="3.40.50.1820">
    <property type="entry name" value="alpha/beta hydrolase"/>
    <property type="match status" value="1"/>
</dbReference>
<dbReference type="OrthoDB" id="24847at2"/>
<dbReference type="Proteomes" id="UP000298277">
    <property type="component" value="Unassembled WGS sequence"/>
</dbReference>
<evidence type="ECO:0000313" key="5">
    <source>
        <dbReference type="Proteomes" id="UP000298277"/>
    </source>
</evidence>
<protein>
    <submittedName>
        <fullName evidence="4">Alpha/beta hydrolase</fullName>
    </submittedName>
</protein>
<organism evidence="4 5">
    <name type="scientific">Leptospira gomenensis</name>
    <dbReference type="NCBI Taxonomy" id="2484974"/>
    <lineage>
        <taxon>Bacteria</taxon>
        <taxon>Pseudomonadati</taxon>
        <taxon>Spirochaetota</taxon>
        <taxon>Spirochaetia</taxon>
        <taxon>Leptospirales</taxon>
        <taxon>Leptospiraceae</taxon>
        <taxon>Leptospira</taxon>
    </lineage>
</organism>